<feature type="transmembrane region" description="Helical" evidence="6">
    <location>
        <begin position="297"/>
        <end position="317"/>
    </location>
</feature>
<feature type="transmembrane region" description="Helical" evidence="6">
    <location>
        <begin position="47"/>
        <end position="69"/>
    </location>
</feature>
<feature type="transmembrane region" description="Helical" evidence="6">
    <location>
        <begin position="192"/>
        <end position="217"/>
    </location>
</feature>
<sequence length="548" mass="61182">MSSSKLLRGTFILTLGIMMSRILGLVYVFPFYQLVGKQGGALYAYGYVPYQIFISLATAGVPLAVSKFVSKYNALGEYRTGYRLFRSGLLLMTITGIVSCMVLYTIAPWIAPFVIEEQTKGNSIADVVTVIRAVSFALIIVPVMSLIRGFFQGHESMGPTALSQVVEQLVRIIFLLVGCYIVLRMLEGSLVTAISVATFAAFVGALGGLVVLIWYWWKRKAYLNDLLAQDRGQLHPPLKEMYKELIMYAAPFVFVGLATPLYQLIDQFTFNRAMASIGLEKISEEAYSIFNVWGQKLVIIPVTLATSFGLTLIPTITKAYVAGDRKSLRKYLNQTFQVVMFLTLPAVVGMALLAEPVYAAFYSYDPLGEQVLRWYAPAAILFALFSVTAAVLQGINQQRFTVISLTLGLFVKLSLNTFLITKFATVGAVLATTFGYFVSVLFNLSIIKKYTNYRYNFVIRRTVLISIFTTIMSICVAIVLYVCEWLFDYQGGRMESMVVVVISAIVGAGVYFFMSERTGLLASLFGNRFAFLQRKKRRRGYRDQPSSH</sequence>
<dbReference type="RefSeq" id="WP_183253171.1">
    <property type="nucleotide sequence ID" value="NZ_JACHEP010000006.1"/>
</dbReference>
<feature type="transmembrane region" description="Helical" evidence="6">
    <location>
        <begin position="123"/>
        <end position="147"/>
    </location>
</feature>
<feature type="transmembrane region" description="Helical" evidence="6">
    <location>
        <begin position="338"/>
        <end position="362"/>
    </location>
</feature>
<keyword evidence="3 6" id="KW-0812">Transmembrane</keyword>
<feature type="transmembrane region" description="Helical" evidence="6">
    <location>
        <begin position="89"/>
        <end position="111"/>
    </location>
</feature>
<evidence type="ECO:0000256" key="3">
    <source>
        <dbReference type="ARBA" id="ARBA00022692"/>
    </source>
</evidence>
<keyword evidence="8" id="KW-1185">Reference proteome</keyword>
<keyword evidence="2" id="KW-1003">Cell membrane</keyword>
<evidence type="ECO:0000313" key="8">
    <source>
        <dbReference type="Proteomes" id="UP000520011"/>
    </source>
</evidence>
<feature type="transmembrane region" description="Helical" evidence="6">
    <location>
        <begin position="494"/>
        <end position="514"/>
    </location>
</feature>
<dbReference type="InterPro" id="IPR002797">
    <property type="entry name" value="Polysacc_synth"/>
</dbReference>
<dbReference type="Pfam" id="PF01943">
    <property type="entry name" value="Polysacc_synt"/>
    <property type="match status" value="1"/>
</dbReference>
<feature type="transmembrane region" description="Helical" evidence="6">
    <location>
        <begin position="168"/>
        <end position="186"/>
    </location>
</feature>
<protein>
    <submittedName>
        <fullName evidence="7">O-antigen/teichoic acid export membrane protein</fullName>
    </submittedName>
</protein>
<dbReference type="AlphaFoldDB" id="A0A7W8IPX2"/>
<dbReference type="CDD" id="cd13124">
    <property type="entry name" value="MATE_SpoVB_like"/>
    <property type="match status" value="1"/>
</dbReference>
<evidence type="ECO:0000256" key="2">
    <source>
        <dbReference type="ARBA" id="ARBA00022475"/>
    </source>
</evidence>
<reference evidence="7 8" key="1">
    <citation type="submission" date="2020-08" db="EMBL/GenBank/DDBJ databases">
        <title>Genomic Encyclopedia of Type Strains, Phase IV (KMG-IV): sequencing the most valuable type-strain genomes for metagenomic binning, comparative biology and taxonomic classification.</title>
        <authorList>
            <person name="Goeker M."/>
        </authorList>
    </citation>
    <scope>NUCLEOTIDE SEQUENCE [LARGE SCALE GENOMIC DNA]</scope>
    <source>
        <strain evidence="7 8">DSM 16325</strain>
    </source>
</reference>
<dbReference type="Proteomes" id="UP000520011">
    <property type="component" value="Unassembled WGS sequence"/>
</dbReference>
<dbReference type="EMBL" id="JACHEP010000006">
    <property type="protein sequence ID" value="MBB5324437.1"/>
    <property type="molecule type" value="Genomic_DNA"/>
</dbReference>
<evidence type="ECO:0000256" key="5">
    <source>
        <dbReference type="ARBA" id="ARBA00023136"/>
    </source>
</evidence>
<proteinExistence type="predicted"/>
<keyword evidence="5 6" id="KW-0472">Membrane</keyword>
<gene>
    <name evidence="7" type="ORF">HNQ34_001534</name>
</gene>
<dbReference type="InterPro" id="IPR024923">
    <property type="entry name" value="PG_synth_SpoVB"/>
</dbReference>
<feature type="transmembrane region" description="Helical" evidence="6">
    <location>
        <begin position="426"/>
        <end position="446"/>
    </location>
</feature>
<evidence type="ECO:0000313" key="7">
    <source>
        <dbReference type="EMBL" id="MBB5324437.1"/>
    </source>
</evidence>
<keyword evidence="4 6" id="KW-1133">Transmembrane helix</keyword>
<comment type="subcellular location">
    <subcellularLocation>
        <location evidence="1">Cell membrane</location>
        <topology evidence="1">Multi-pass membrane protein</topology>
    </subcellularLocation>
</comment>
<feature type="transmembrane region" description="Helical" evidence="6">
    <location>
        <begin position="402"/>
        <end position="420"/>
    </location>
</feature>
<dbReference type="GO" id="GO:0005886">
    <property type="term" value="C:plasma membrane"/>
    <property type="evidence" value="ECO:0007669"/>
    <property type="project" value="UniProtKB-SubCell"/>
</dbReference>
<feature type="transmembrane region" description="Helical" evidence="6">
    <location>
        <begin position="245"/>
        <end position="265"/>
    </location>
</feature>
<accession>A0A7W8IPX2</accession>
<evidence type="ECO:0000256" key="4">
    <source>
        <dbReference type="ARBA" id="ARBA00022989"/>
    </source>
</evidence>
<dbReference type="PANTHER" id="PTHR30250:SF21">
    <property type="entry name" value="LIPID II FLIPPASE MURJ"/>
    <property type="match status" value="1"/>
</dbReference>
<evidence type="ECO:0000256" key="6">
    <source>
        <dbReference type="SAM" id="Phobius"/>
    </source>
</evidence>
<organism evidence="7 8">
    <name type="scientific">Anoxybacteroides tepidamans</name>
    <dbReference type="NCBI Taxonomy" id="265948"/>
    <lineage>
        <taxon>Bacteria</taxon>
        <taxon>Bacillati</taxon>
        <taxon>Bacillota</taxon>
        <taxon>Bacilli</taxon>
        <taxon>Bacillales</taxon>
        <taxon>Anoxybacillaceae</taxon>
        <taxon>Anoxybacteroides</taxon>
    </lineage>
</organism>
<dbReference type="PANTHER" id="PTHR30250">
    <property type="entry name" value="PST FAMILY PREDICTED COLANIC ACID TRANSPORTER"/>
    <property type="match status" value="1"/>
</dbReference>
<dbReference type="InterPro" id="IPR050833">
    <property type="entry name" value="Poly_Biosynth_Transport"/>
</dbReference>
<name>A0A7W8IPX2_9BACL</name>
<dbReference type="PIRSF" id="PIRSF038958">
    <property type="entry name" value="PG_synth_SpoVB"/>
    <property type="match status" value="1"/>
</dbReference>
<feature type="transmembrane region" description="Helical" evidence="6">
    <location>
        <begin position="374"/>
        <end position="395"/>
    </location>
</feature>
<feature type="transmembrane region" description="Helical" evidence="6">
    <location>
        <begin position="458"/>
        <end position="482"/>
    </location>
</feature>
<feature type="transmembrane region" description="Helical" evidence="6">
    <location>
        <begin position="12"/>
        <end position="35"/>
    </location>
</feature>
<evidence type="ECO:0000256" key="1">
    <source>
        <dbReference type="ARBA" id="ARBA00004651"/>
    </source>
</evidence>
<comment type="caution">
    <text evidence="7">The sequence shown here is derived from an EMBL/GenBank/DDBJ whole genome shotgun (WGS) entry which is preliminary data.</text>
</comment>